<evidence type="ECO:0008006" key="4">
    <source>
        <dbReference type="Google" id="ProtNLM"/>
    </source>
</evidence>
<sequence length="196" mass="21338">MGEQTSEQVVEQFRPTSGRITGVLGLVLAGAVIVVGLLDRDQFPILLVAIAALAAALIWASMLRPRLWVTDQHVVLRNMVTTTRIPLAAVEKVAVRQVVAIHAGDRRYVSPAVGRSLRQSLPTQKAKNQTALTSYPVFVEERLHHLVDEARVRTGVKPYSDEQLALAAQVERSWAWPEIAALALGTVAVVVALLTL</sequence>
<comment type="caution">
    <text evidence="2">The sequence shown here is derived from an EMBL/GenBank/DDBJ whole genome shotgun (WGS) entry which is preliminary data.</text>
</comment>
<evidence type="ECO:0000313" key="3">
    <source>
        <dbReference type="Proteomes" id="UP001596087"/>
    </source>
</evidence>
<proteinExistence type="predicted"/>
<keyword evidence="3" id="KW-1185">Reference proteome</keyword>
<dbReference type="EMBL" id="JBHSKD010000004">
    <property type="protein sequence ID" value="MFC5176089.1"/>
    <property type="molecule type" value="Genomic_DNA"/>
</dbReference>
<keyword evidence="1" id="KW-1133">Transmembrane helix</keyword>
<name>A0ABW0BFL3_9ACTN</name>
<keyword evidence="1" id="KW-0472">Membrane</keyword>
<evidence type="ECO:0000256" key="1">
    <source>
        <dbReference type="SAM" id="Phobius"/>
    </source>
</evidence>
<dbReference type="Proteomes" id="UP001596087">
    <property type="component" value="Unassembled WGS sequence"/>
</dbReference>
<feature type="transmembrane region" description="Helical" evidence="1">
    <location>
        <begin position="20"/>
        <end position="38"/>
    </location>
</feature>
<accession>A0ABW0BFL3</accession>
<reference evidence="3" key="1">
    <citation type="journal article" date="2019" name="Int. J. Syst. Evol. Microbiol.">
        <title>The Global Catalogue of Microorganisms (GCM) 10K type strain sequencing project: providing services to taxonomists for standard genome sequencing and annotation.</title>
        <authorList>
            <consortium name="The Broad Institute Genomics Platform"/>
            <consortium name="The Broad Institute Genome Sequencing Center for Infectious Disease"/>
            <person name="Wu L."/>
            <person name="Ma J."/>
        </authorList>
    </citation>
    <scope>NUCLEOTIDE SEQUENCE [LARGE SCALE GENOMIC DNA]</scope>
    <source>
        <strain evidence="3">DFY41</strain>
    </source>
</reference>
<feature type="transmembrane region" description="Helical" evidence="1">
    <location>
        <begin position="45"/>
        <end position="62"/>
    </location>
</feature>
<gene>
    <name evidence="2" type="ORF">ACFPGP_05355</name>
</gene>
<feature type="transmembrane region" description="Helical" evidence="1">
    <location>
        <begin position="174"/>
        <end position="194"/>
    </location>
</feature>
<dbReference type="RefSeq" id="WP_378587863.1">
    <property type="nucleotide sequence ID" value="NZ_JBHSKD010000004.1"/>
</dbReference>
<keyword evidence="1" id="KW-0812">Transmembrane</keyword>
<organism evidence="2 3">
    <name type="scientific">Nocardioides taihuensis</name>
    <dbReference type="NCBI Taxonomy" id="1835606"/>
    <lineage>
        <taxon>Bacteria</taxon>
        <taxon>Bacillati</taxon>
        <taxon>Actinomycetota</taxon>
        <taxon>Actinomycetes</taxon>
        <taxon>Propionibacteriales</taxon>
        <taxon>Nocardioidaceae</taxon>
        <taxon>Nocardioides</taxon>
    </lineage>
</organism>
<protein>
    <recommendedName>
        <fullName evidence="4">PH domain-containing protein</fullName>
    </recommendedName>
</protein>
<evidence type="ECO:0000313" key="2">
    <source>
        <dbReference type="EMBL" id="MFC5176089.1"/>
    </source>
</evidence>